<evidence type="ECO:0000313" key="3">
    <source>
        <dbReference type="Proteomes" id="UP001268256"/>
    </source>
</evidence>
<reference evidence="3" key="1">
    <citation type="submission" date="2023-07" db="EMBL/GenBank/DDBJ databases">
        <authorList>
            <person name="Luz R."/>
            <person name="Cordeiro R."/>
            <person name="Fonseca A."/>
            <person name="Goncalves V."/>
        </authorList>
    </citation>
    <scope>NUCLEOTIDE SEQUENCE [LARGE SCALE GENOMIC DNA]</scope>
    <source>
        <strain evidence="3">BACA0444</strain>
    </source>
</reference>
<comment type="caution">
    <text evidence="2">The sequence shown here is derived from an EMBL/GenBank/DDBJ whole genome shotgun (WGS) entry which is preliminary data.</text>
</comment>
<dbReference type="RefSeq" id="WP_322879392.1">
    <property type="nucleotide sequence ID" value="NZ_JAVMIP010000023.1"/>
</dbReference>
<feature type="domain" description="VOC" evidence="1">
    <location>
        <begin position="10"/>
        <end position="125"/>
    </location>
</feature>
<organism evidence="2 3">
    <name type="scientific">Pseudocalidococcus azoricus BACA0444</name>
    <dbReference type="NCBI Taxonomy" id="2918990"/>
    <lineage>
        <taxon>Bacteria</taxon>
        <taxon>Bacillati</taxon>
        <taxon>Cyanobacteriota</taxon>
        <taxon>Cyanophyceae</taxon>
        <taxon>Acaryochloridales</taxon>
        <taxon>Thermosynechococcaceae</taxon>
        <taxon>Pseudocalidococcus</taxon>
        <taxon>Pseudocalidococcus azoricus</taxon>
    </lineage>
</organism>
<protein>
    <submittedName>
        <fullName evidence="2">VOC family protein</fullName>
    </submittedName>
</protein>
<proteinExistence type="predicted"/>
<gene>
    <name evidence="2" type="ORF">RIF25_15365</name>
</gene>
<dbReference type="InterPro" id="IPR050383">
    <property type="entry name" value="GlyoxalaseI/FosfomycinResist"/>
</dbReference>
<dbReference type="PANTHER" id="PTHR21366">
    <property type="entry name" value="GLYOXALASE FAMILY PROTEIN"/>
    <property type="match status" value="1"/>
</dbReference>
<dbReference type="Gene3D" id="3.10.180.10">
    <property type="entry name" value="2,3-Dihydroxybiphenyl 1,2-Dioxygenase, domain 1"/>
    <property type="match status" value="1"/>
</dbReference>
<dbReference type="PANTHER" id="PTHR21366:SF22">
    <property type="entry name" value="VOC DOMAIN-CONTAINING PROTEIN"/>
    <property type="match status" value="1"/>
</dbReference>
<evidence type="ECO:0000313" key="2">
    <source>
        <dbReference type="EMBL" id="MDS3862180.1"/>
    </source>
</evidence>
<dbReference type="Proteomes" id="UP001268256">
    <property type="component" value="Unassembled WGS sequence"/>
</dbReference>
<dbReference type="InterPro" id="IPR004360">
    <property type="entry name" value="Glyas_Fos-R_dOase_dom"/>
</dbReference>
<dbReference type="Pfam" id="PF00903">
    <property type="entry name" value="Glyoxalase"/>
    <property type="match status" value="1"/>
</dbReference>
<dbReference type="PROSITE" id="PS51819">
    <property type="entry name" value="VOC"/>
    <property type="match status" value="1"/>
</dbReference>
<dbReference type="SUPFAM" id="SSF54593">
    <property type="entry name" value="Glyoxalase/Bleomycin resistance protein/Dihydroxybiphenyl dioxygenase"/>
    <property type="match status" value="1"/>
</dbReference>
<sequence>METSQVDCSQFLHVAINVTDLAKASEFYGGILQLPLAPRNLNFPGLWYQIGPNQIHLIVSETVAQYHPDHRWGRNPHLALGVKDLEAIKERLRAAGYGFQTSHSGRAAIFVQDADQNIIELTQMG</sequence>
<name>A0AAE4FWE1_9CYAN</name>
<dbReference type="InterPro" id="IPR037523">
    <property type="entry name" value="VOC_core"/>
</dbReference>
<dbReference type="InterPro" id="IPR029068">
    <property type="entry name" value="Glyas_Bleomycin-R_OHBP_Dase"/>
</dbReference>
<keyword evidence="3" id="KW-1185">Reference proteome</keyword>
<evidence type="ECO:0000259" key="1">
    <source>
        <dbReference type="PROSITE" id="PS51819"/>
    </source>
</evidence>
<accession>A0AAE4FWE1</accession>
<dbReference type="AlphaFoldDB" id="A0AAE4FWE1"/>
<dbReference type="EMBL" id="JAVMIP010000023">
    <property type="protein sequence ID" value="MDS3862180.1"/>
    <property type="molecule type" value="Genomic_DNA"/>
</dbReference>